<dbReference type="Proteomes" id="UP000559027">
    <property type="component" value="Unassembled WGS sequence"/>
</dbReference>
<keyword evidence="1" id="KW-0812">Transmembrane</keyword>
<evidence type="ECO:0000256" key="1">
    <source>
        <dbReference type="SAM" id="Phobius"/>
    </source>
</evidence>
<feature type="transmembrane region" description="Helical" evidence="1">
    <location>
        <begin position="80"/>
        <end position="100"/>
    </location>
</feature>
<feature type="transmembrane region" description="Helical" evidence="1">
    <location>
        <begin position="6"/>
        <end position="29"/>
    </location>
</feature>
<dbReference type="AlphaFoldDB" id="A0A8H5CUG8"/>
<evidence type="ECO:0000313" key="3">
    <source>
        <dbReference type="Proteomes" id="UP000559027"/>
    </source>
</evidence>
<reference evidence="2 3" key="1">
    <citation type="journal article" date="2020" name="ISME J.">
        <title>Uncovering the hidden diversity of litter-decomposition mechanisms in mushroom-forming fungi.</title>
        <authorList>
            <person name="Floudas D."/>
            <person name="Bentzer J."/>
            <person name="Ahren D."/>
            <person name="Johansson T."/>
            <person name="Persson P."/>
            <person name="Tunlid A."/>
        </authorList>
    </citation>
    <scope>NUCLEOTIDE SEQUENCE [LARGE SCALE GENOMIC DNA]</scope>
    <source>
        <strain evidence="2 3">CBS 146.42</strain>
    </source>
</reference>
<dbReference type="OrthoDB" id="38531at2759"/>
<keyword evidence="3" id="KW-1185">Reference proteome</keyword>
<feature type="transmembrane region" description="Helical" evidence="1">
    <location>
        <begin position="41"/>
        <end position="60"/>
    </location>
</feature>
<gene>
    <name evidence="2" type="ORF">D9756_010542</name>
</gene>
<feature type="transmembrane region" description="Helical" evidence="1">
    <location>
        <begin position="132"/>
        <end position="152"/>
    </location>
</feature>
<feature type="transmembrane region" description="Helical" evidence="1">
    <location>
        <begin position="164"/>
        <end position="185"/>
    </location>
</feature>
<dbReference type="EMBL" id="JAACJO010000020">
    <property type="protein sequence ID" value="KAF5348259.1"/>
    <property type="molecule type" value="Genomic_DNA"/>
</dbReference>
<accession>A0A8H5CUG8</accession>
<sequence length="194" mass="22226">MMAYMFSYYGLAGAALLSILNYFILGLSYEVDGYYLKSFEIWLACIVVFPGAGNVAFTLLEYRIGQRDLLSSFLENVMWIPFFFFFFSGLSMHLTTALLAHMFSYNITWGATAKEVERSNFFQEVPRILKRYWPTFLTCFLLIAGMIILATPLVPIEWQVTGDFWAVILPLAITAGGHILFPIILNPWLMIFAF</sequence>
<comment type="caution">
    <text evidence="2">The sequence shown here is derived from an EMBL/GenBank/DDBJ whole genome shotgun (WGS) entry which is preliminary data.</text>
</comment>
<name>A0A8H5CUG8_9AGAR</name>
<evidence type="ECO:0000313" key="2">
    <source>
        <dbReference type="EMBL" id="KAF5348259.1"/>
    </source>
</evidence>
<dbReference type="PANTHER" id="PTHR35408:SF3">
    <property type="entry name" value="GLYCOSYLTRANSFERASE 2-LIKE DOMAIN-CONTAINING PROTEIN"/>
    <property type="match status" value="1"/>
</dbReference>
<dbReference type="PANTHER" id="PTHR35408">
    <property type="entry name" value="CHROMOSOME 15, WHOLE GENOME SHOTGUN SEQUENCE"/>
    <property type="match status" value="1"/>
</dbReference>
<keyword evidence="1" id="KW-1133">Transmembrane helix</keyword>
<proteinExistence type="predicted"/>
<organism evidence="2 3">
    <name type="scientific">Leucocoprinus leucothites</name>
    <dbReference type="NCBI Taxonomy" id="201217"/>
    <lineage>
        <taxon>Eukaryota</taxon>
        <taxon>Fungi</taxon>
        <taxon>Dikarya</taxon>
        <taxon>Basidiomycota</taxon>
        <taxon>Agaricomycotina</taxon>
        <taxon>Agaricomycetes</taxon>
        <taxon>Agaricomycetidae</taxon>
        <taxon>Agaricales</taxon>
        <taxon>Agaricineae</taxon>
        <taxon>Agaricaceae</taxon>
        <taxon>Leucocoprinus</taxon>
    </lineage>
</organism>
<keyword evidence="1" id="KW-0472">Membrane</keyword>
<protein>
    <submittedName>
        <fullName evidence="2">Uncharacterized protein</fullName>
    </submittedName>
</protein>